<comment type="caution">
    <text evidence="2">The sequence shown here is derived from an EMBL/GenBank/DDBJ whole genome shotgun (WGS) entry which is preliminary data.</text>
</comment>
<sequence length="85" mass="9290">MSRLFDELERLSTVEVEFSLVEALPGLPLPVFVSTWESMPPLTSPSLLALFRGLAIALLLTARARTSVLASVVFLIMIIPHLLTA</sequence>
<evidence type="ECO:0000256" key="1">
    <source>
        <dbReference type="SAM" id="Phobius"/>
    </source>
</evidence>
<name>A0ABS1E5U8_9GAMM</name>
<keyword evidence="1" id="KW-1133">Transmembrane helix</keyword>
<evidence type="ECO:0000313" key="3">
    <source>
        <dbReference type="Proteomes" id="UP000738126"/>
    </source>
</evidence>
<protein>
    <submittedName>
        <fullName evidence="2">Uncharacterized protein</fullName>
    </submittedName>
</protein>
<keyword evidence="1" id="KW-0472">Membrane</keyword>
<dbReference type="Proteomes" id="UP000738126">
    <property type="component" value="Unassembled WGS sequence"/>
</dbReference>
<gene>
    <name evidence="2" type="ORF">CKO13_03970</name>
</gene>
<accession>A0ABS1E5U8</accession>
<feature type="transmembrane region" description="Helical" evidence="1">
    <location>
        <begin position="42"/>
        <end position="60"/>
    </location>
</feature>
<reference evidence="2 3" key="1">
    <citation type="journal article" date="2020" name="Microorganisms">
        <title>Osmotic Adaptation and Compatible Solute Biosynthesis of Phototrophic Bacteria as Revealed from Genome Analyses.</title>
        <authorList>
            <person name="Imhoff J.F."/>
            <person name="Rahn T."/>
            <person name="Kunzel S."/>
            <person name="Keller A."/>
            <person name="Neulinger S.C."/>
        </authorList>
    </citation>
    <scope>NUCLEOTIDE SEQUENCE [LARGE SCALE GENOMIC DNA]</scope>
    <source>
        <strain evidence="2 3">DSM 15116</strain>
    </source>
</reference>
<feature type="transmembrane region" description="Helical" evidence="1">
    <location>
        <begin position="67"/>
        <end position="83"/>
    </location>
</feature>
<organism evidence="2 3">
    <name type="scientific">Halorhodospira neutriphila</name>
    <dbReference type="NCBI Taxonomy" id="168379"/>
    <lineage>
        <taxon>Bacteria</taxon>
        <taxon>Pseudomonadati</taxon>
        <taxon>Pseudomonadota</taxon>
        <taxon>Gammaproteobacteria</taxon>
        <taxon>Chromatiales</taxon>
        <taxon>Ectothiorhodospiraceae</taxon>
        <taxon>Halorhodospira</taxon>
    </lineage>
</organism>
<proteinExistence type="predicted"/>
<evidence type="ECO:0000313" key="2">
    <source>
        <dbReference type="EMBL" id="MBK1726194.1"/>
    </source>
</evidence>
<keyword evidence="3" id="KW-1185">Reference proteome</keyword>
<keyword evidence="1" id="KW-0812">Transmembrane</keyword>
<dbReference type="EMBL" id="NRSH01000028">
    <property type="protein sequence ID" value="MBK1726194.1"/>
    <property type="molecule type" value="Genomic_DNA"/>
</dbReference>